<dbReference type="STRING" id="36856.ATB98_25495"/>
<dbReference type="Pfam" id="PF13416">
    <property type="entry name" value="SBP_bac_8"/>
    <property type="match status" value="1"/>
</dbReference>
<dbReference type="InterPro" id="IPR006059">
    <property type="entry name" value="SBP"/>
</dbReference>
<protein>
    <recommendedName>
        <fullName evidence="3">Thiamine-binding periplasmic protein</fullName>
    </recommendedName>
</protein>
<evidence type="ECO:0000256" key="6">
    <source>
        <dbReference type="ARBA" id="ARBA00022764"/>
    </source>
</evidence>
<organism evidence="8 9">
    <name type="scientific">Sinorhizobium saheli</name>
    <dbReference type="NCBI Taxonomy" id="36856"/>
    <lineage>
        <taxon>Bacteria</taxon>
        <taxon>Pseudomonadati</taxon>
        <taxon>Pseudomonadota</taxon>
        <taxon>Alphaproteobacteria</taxon>
        <taxon>Hyphomicrobiales</taxon>
        <taxon>Rhizobiaceae</taxon>
        <taxon>Sinorhizobium/Ensifer group</taxon>
        <taxon>Sinorhizobium</taxon>
    </lineage>
</organism>
<reference evidence="8 9" key="1">
    <citation type="submission" date="2015-11" db="EMBL/GenBank/DDBJ databases">
        <title>Ensifer anhuiense sp. nov., an effective nitrogen fixation bacterium with Glycine soja.</title>
        <authorList>
            <person name="Yan H."/>
            <person name="Chen W."/>
        </authorList>
    </citation>
    <scope>NUCLEOTIDE SEQUENCE [LARGE SCALE GENOMIC DNA]</scope>
    <source>
        <strain evidence="8 9">LMG 7837</strain>
    </source>
</reference>
<dbReference type="NCBIfam" id="TIGR01254">
    <property type="entry name" value="sfuA"/>
    <property type="match status" value="1"/>
</dbReference>
<keyword evidence="5 7" id="KW-0732">Signal</keyword>
<dbReference type="GO" id="GO:0030975">
    <property type="term" value="F:thiamine binding"/>
    <property type="evidence" value="ECO:0007669"/>
    <property type="project" value="InterPro"/>
</dbReference>
<name>A0A178Y5S3_SINSA</name>
<dbReference type="GO" id="GO:0015888">
    <property type="term" value="P:thiamine transport"/>
    <property type="evidence" value="ECO:0007669"/>
    <property type="project" value="InterPro"/>
</dbReference>
<dbReference type="CDD" id="cd13545">
    <property type="entry name" value="PBP2_TbpA"/>
    <property type="match status" value="1"/>
</dbReference>
<dbReference type="SUPFAM" id="SSF53850">
    <property type="entry name" value="Periplasmic binding protein-like II"/>
    <property type="match status" value="1"/>
</dbReference>
<dbReference type="GO" id="GO:0030288">
    <property type="term" value="C:outer membrane-bounded periplasmic space"/>
    <property type="evidence" value="ECO:0007669"/>
    <property type="project" value="InterPro"/>
</dbReference>
<feature type="signal peptide" evidence="7">
    <location>
        <begin position="1"/>
        <end position="28"/>
    </location>
</feature>
<comment type="caution">
    <text evidence="8">The sequence shown here is derived from an EMBL/GenBank/DDBJ whole genome shotgun (WGS) entry which is preliminary data.</text>
</comment>
<evidence type="ECO:0000313" key="8">
    <source>
        <dbReference type="EMBL" id="OAP42900.1"/>
    </source>
</evidence>
<evidence type="ECO:0000256" key="3">
    <source>
        <dbReference type="ARBA" id="ARBA00019815"/>
    </source>
</evidence>
<accession>A0A178Y5S3</accession>
<dbReference type="PANTHER" id="PTHR30006:SF3">
    <property type="entry name" value="THIAMINE-BINDING PERIPLASMIC PROTEIN"/>
    <property type="match status" value="1"/>
</dbReference>
<comment type="subcellular location">
    <subcellularLocation>
        <location evidence="1">Periplasm</location>
    </subcellularLocation>
</comment>
<evidence type="ECO:0000313" key="9">
    <source>
        <dbReference type="Proteomes" id="UP000078507"/>
    </source>
</evidence>
<keyword evidence="6" id="KW-0574">Periplasm</keyword>
<evidence type="ECO:0000256" key="2">
    <source>
        <dbReference type="ARBA" id="ARBA00008520"/>
    </source>
</evidence>
<dbReference type="Proteomes" id="UP000078507">
    <property type="component" value="Unassembled WGS sequence"/>
</dbReference>
<dbReference type="InterPro" id="IPR005967">
    <property type="entry name" value="ThiB"/>
</dbReference>
<keyword evidence="4" id="KW-0813">Transport</keyword>
<dbReference type="EMBL" id="LNQB01000082">
    <property type="protein sequence ID" value="OAP42900.1"/>
    <property type="molecule type" value="Genomic_DNA"/>
</dbReference>
<dbReference type="OrthoDB" id="8013425at2"/>
<gene>
    <name evidence="8" type="primary">tbpA</name>
    <name evidence="8" type="ORF">ATB98_25495</name>
</gene>
<dbReference type="InterPro" id="IPR005948">
    <property type="entry name" value="ThiB-like"/>
</dbReference>
<dbReference type="PANTHER" id="PTHR30006">
    <property type="entry name" value="THIAMINE-BINDING PERIPLASMIC PROTEIN-RELATED"/>
    <property type="match status" value="1"/>
</dbReference>
<evidence type="ECO:0000256" key="5">
    <source>
        <dbReference type="ARBA" id="ARBA00022729"/>
    </source>
</evidence>
<evidence type="ECO:0000256" key="1">
    <source>
        <dbReference type="ARBA" id="ARBA00004418"/>
    </source>
</evidence>
<keyword evidence="9" id="KW-1185">Reference proteome</keyword>
<dbReference type="RefSeq" id="WP_066876603.1">
    <property type="nucleotide sequence ID" value="NZ_LNQB01000082.1"/>
</dbReference>
<feature type="chain" id="PRO_5008097577" description="Thiamine-binding periplasmic protein" evidence="7">
    <location>
        <begin position="29"/>
        <end position="341"/>
    </location>
</feature>
<comment type="similarity">
    <text evidence="2">Belongs to the bacterial solute-binding protein 1 family.</text>
</comment>
<sequence>MSSTLQKILSRLAIAGATVVAFSASAAAAEETLTIYTYESFISEWGPGAKVAAAFEKTCGCKVEYVGVADGVELLTRLKLEGEGSKADIVLGLDTNLVAEAKATELFAPHGLDTAGLKVPGGFSDDTFIPYDYGHFAVIYDTETLKNPPKSLKELVEGDASQKIVIEDPRTSTPGLGLLLWVKSVYGDKAGEAWAKLKDRVLTVTPGWSEAYGLFTKGEAPMVLSYTTSPAYHMVAENTERYQAASFAEGHYIQIEVAGMTKNTGEAELSRKFLTFMTGPEFQSIIPTTNWMMPVGATKEPLPEAFGKLVDPQKTFLMSPEEVAANRKAWIDEWLAAMSKN</sequence>
<proteinExistence type="inferred from homology"/>
<dbReference type="NCBIfam" id="TIGR01276">
    <property type="entry name" value="thiB"/>
    <property type="match status" value="1"/>
</dbReference>
<dbReference type="Gene3D" id="3.40.190.10">
    <property type="entry name" value="Periplasmic binding protein-like II"/>
    <property type="match status" value="2"/>
</dbReference>
<evidence type="ECO:0000256" key="7">
    <source>
        <dbReference type="SAM" id="SignalP"/>
    </source>
</evidence>
<evidence type="ECO:0000256" key="4">
    <source>
        <dbReference type="ARBA" id="ARBA00022448"/>
    </source>
</evidence>
<dbReference type="AlphaFoldDB" id="A0A178Y5S3"/>
<dbReference type="GO" id="GO:0030976">
    <property type="term" value="F:thiamine pyrophosphate binding"/>
    <property type="evidence" value="ECO:0007669"/>
    <property type="project" value="TreeGrafter"/>
</dbReference>